<sequence>MAAEGTLFGWAFGDPGREADEAYLGTLRGQALENALQEAERKGVEADAATAVYTVVDDDGSLLNHGESGRGRVVVRCTIRVSGPGAADLHAEGPMNG</sequence>
<accession>N1UW54</accession>
<dbReference type="OrthoDB" id="4949794at2"/>
<gene>
    <name evidence="1" type="ORF">D477_008693</name>
</gene>
<evidence type="ECO:0000313" key="2">
    <source>
        <dbReference type="Proteomes" id="UP000010729"/>
    </source>
</evidence>
<name>N1UW54_9MICC</name>
<protein>
    <submittedName>
        <fullName evidence="1">Uncharacterized protein</fullName>
    </submittedName>
</protein>
<dbReference type="AlphaFoldDB" id="N1UW54"/>
<organism evidence="1 2">
    <name type="scientific">Arthrobacter crystallopoietes BAB-32</name>
    <dbReference type="NCBI Taxonomy" id="1246476"/>
    <lineage>
        <taxon>Bacteria</taxon>
        <taxon>Bacillati</taxon>
        <taxon>Actinomycetota</taxon>
        <taxon>Actinomycetes</taxon>
        <taxon>Micrococcales</taxon>
        <taxon>Micrococcaceae</taxon>
        <taxon>Crystallibacter</taxon>
    </lineage>
</organism>
<reference evidence="1 2" key="1">
    <citation type="journal article" date="2013" name="Genome Announc.">
        <title>Draft Genome Sequence of Arthrobacter crystallopoietes Strain BAB-32, Revealing Genes for Bioremediation.</title>
        <authorList>
            <person name="Joshi M.N."/>
            <person name="Pandit A.S."/>
            <person name="Sharma A."/>
            <person name="Pandya R.V."/>
            <person name="Desai S.M."/>
            <person name="Saxena A.K."/>
            <person name="Bagatharia S.B."/>
        </authorList>
    </citation>
    <scope>NUCLEOTIDE SEQUENCE [LARGE SCALE GENOMIC DNA]</scope>
    <source>
        <strain evidence="1 2">BAB-32</strain>
    </source>
</reference>
<proteinExistence type="predicted"/>
<keyword evidence="2" id="KW-1185">Reference proteome</keyword>
<dbReference type="RefSeq" id="WP_005268597.1">
    <property type="nucleotide sequence ID" value="NZ_ANPE02000106.1"/>
</dbReference>
<dbReference type="EMBL" id="ANPE02000106">
    <property type="protein sequence ID" value="EMY34636.1"/>
    <property type="molecule type" value="Genomic_DNA"/>
</dbReference>
<evidence type="ECO:0000313" key="1">
    <source>
        <dbReference type="EMBL" id="EMY34636.1"/>
    </source>
</evidence>
<dbReference type="Proteomes" id="UP000010729">
    <property type="component" value="Unassembled WGS sequence"/>
</dbReference>
<comment type="caution">
    <text evidence="1">The sequence shown here is derived from an EMBL/GenBank/DDBJ whole genome shotgun (WGS) entry which is preliminary data.</text>
</comment>